<evidence type="ECO:0000256" key="1">
    <source>
        <dbReference type="SAM" id="MobiDB-lite"/>
    </source>
</evidence>
<dbReference type="KEGG" id="ncb:C0V82_19905"/>
<dbReference type="EMBL" id="CP025612">
    <property type="protein sequence ID" value="AUN32600.1"/>
    <property type="molecule type" value="Genomic_DNA"/>
</dbReference>
<proteinExistence type="predicted"/>
<dbReference type="Proteomes" id="UP000234752">
    <property type="component" value="Chromosome eg_2"/>
</dbReference>
<organism evidence="2 3">
    <name type="scientific">Niveispirillum cyanobacteriorum</name>
    <dbReference type="NCBI Taxonomy" id="1612173"/>
    <lineage>
        <taxon>Bacteria</taxon>
        <taxon>Pseudomonadati</taxon>
        <taxon>Pseudomonadota</taxon>
        <taxon>Alphaproteobacteria</taxon>
        <taxon>Rhodospirillales</taxon>
        <taxon>Azospirillaceae</taxon>
        <taxon>Niveispirillum</taxon>
    </lineage>
</organism>
<accession>A0A2K9NHN1</accession>
<sequence length="312" mass="35354">MTQISNGRWVVRENGLLDGLYVKWRRQGDDLGLMLLDFADHPRRTTLISIGDQSLIDEPRIEIDHTLDLMLSYYGKLAHDEAWLTILGAEMLPIPLVYSRREDLLELLTRLRGPLRTHYGPWWSVTQAAADVLKARAGWILRHIVWWAADDQAQPTPWGWQETPDNDLNASEAPRGQRLGGEKGWRACLYQEFRGLPVPRPQERMVITLDTPRAADIRLTDEMKRAGGTVEPWATGTRIVLPGWNLQMMRPVIRLAYLPNAVDVEAATLDKVTRLLPLVDPSGLWSGLSGPPTRVSTQAAAQMQKPPARRKR</sequence>
<evidence type="ECO:0000313" key="2">
    <source>
        <dbReference type="EMBL" id="AUN32600.1"/>
    </source>
</evidence>
<name>A0A2K9NHN1_9PROT</name>
<evidence type="ECO:0000313" key="3">
    <source>
        <dbReference type="Proteomes" id="UP000234752"/>
    </source>
</evidence>
<reference evidence="2 3" key="1">
    <citation type="submission" date="2017-12" db="EMBL/GenBank/DDBJ databases">
        <title>Genomes of bacteria within cyanobacterial aggregates.</title>
        <authorList>
            <person name="Cai H."/>
        </authorList>
    </citation>
    <scope>NUCLEOTIDE SEQUENCE [LARGE SCALE GENOMIC DNA]</scope>
    <source>
        <strain evidence="2 3">TH16</strain>
    </source>
</reference>
<keyword evidence="3" id="KW-1185">Reference proteome</keyword>
<dbReference type="AlphaFoldDB" id="A0A2K9NHN1"/>
<gene>
    <name evidence="2" type="ORF">C0V82_19905</name>
</gene>
<feature type="region of interest" description="Disordered" evidence="1">
    <location>
        <begin position="287"/>
        <end position="312"/>
    </location>
</feature>
<protein>
    <submittedName>
        <fullName evidence="2">Uncharacterized protein</fullName>
    </submittedName>
</protein>
<dbReference type="RefSeq" id="WP_102114133.1">
    <property type="nucleotide sequence ID" value="NZ_BMGN01000007.1"/>
</dbReference>
<feature type="region of interest" description="Disordered" evidence="1">
    <location>
        <begin position="156"/>
        <end position="179"/>
    </location>
</feature>